<gene>
    <name evidence="1" type="ORF">QNI19_26940</name>
</gene>
<dbReference type="Proteomes" id="UP001228581">
    <property type="component" value="Unassembled WGS sequence"/>
</dbReference>
<reference evidence="1 2" key="1">
    <citation type="submission" date="2023-05" db="EMBL/GenBank/DDBJ databases">
        <authorList>
            <person name="Zhang X."/>
        </authorList>
    </citation>
    <scope>NUCLEOTIDE SEQUENCE [LARGE SCALE GENOMIC DNA]</scope>
    <source>
        <strain evidence="1 2">DM2B3-1</strain>
    </source>
</reference>
<accession>A0ABT7CS97</accession>
<sequence length="212" mass="24212">MPVYNQSIDVAMYTIRKNLIYGLFLVVSCITSSKNIQNGFAISKSCTCSPLKGWADTYKRKIVYRYDPMSVKINGLLYHPVTFDYKDVGKSNSGYLRISQDTVFWLDTTWETESIFGNKLRKEQVFAILSPNQVSNWELHTSSALLKSHMISLKRVIKSHEELIYEYEFKVENVSSLGSDYLIIEQMNISKERGIISLVLQSSGGEKAVCTF</sequence>
<organism evidence="1 2">
    <name type="scientific">Xanthocytophaga flava</name>
    <dbReference type="NCBI Taxonomy" id="3048013"/>
    <lineage>
        <taxon>Bacteria</taxon>
        <taxon>Pseudomonadati</taxon>
        <taxon>Bacteroidota</taxon>
        <taxon>Cytophagia</taxon>
        <taxon>Cytophagales</taxon>
        <taxon>Rhodocytophagaceae</taxon>
        <taxon>Xanthocytophaga</taxon>
    </lineage>
</organism>
<dbReference type="RefSeq" id="WP_314001542.1">
    <property type="nucleotide sequence ID" value="NZ_JASJOR010000022.1"/>
</dbReference>
<name>A0ABT7CS97_9BACT</name>
<evidence type="ECO:0000313" key="1">
    <source>
        <dbReference type="EMBL" id="MDJ1496598.1"/>
    </source>
</evidence>
<dbReference type="EMBL" id="JASJOT010000024">
    <property type="protein sequence ID" value="MDJ1496598.1"/>
    <property type="molecule type" value="Genomic_DNA"/>
</dbReference>
<protein>
    <submittedName>
        <fullName evidence="1">Uncharacterized protein</fullName>
    </submittedName>
</protein>
<proteinExistence type="predicted"/>
<comment type="caution">
    <text evidence="1">The sequence shown here is derived from an EMBL/GenBank/DDBJ whole genome shotgun (WGS) entry which is preliminary data.</text>
</comment>
<evidence type="ECO:0000313" key="2">
    <source>
        <dbReference type="Proteomes" id="UP001228581"/>
    </source>
</evidence>
<keyword evidence="2" id="KW-1185">Reference proteome</keyword>